<proteinExistence type="predicted"/>
<name>A0A835LPV1_9MAGN</name>
<keyword evidence="2" id="KW-1185">Reference proteome</keyword>
<dbReference type="Proteomes" id="UP000631114">
    <property type="component" value="Unassembled WGS sequence"/>
</dbReference>
<dbReference type="PANTHER" id="PTHR33116:SF86">
    <property type="entry name" value="REVERSE TRANSCRIPTASE DOMAIN-CONTAINING PROTEIN"/>
    <property type="match status" value="1"/>
</dbReference>
<dbReference type="OrthoDB" id="1938246at2759"/>
<dbReference type="EMBL" id="JADFTS010000006">
    <property type="protein sequence ID" value="KAF9603010.1"/>
    <property type="molecule type" value="Genomic_DNA"/>
</dbReference>
<evidence type="ECO:0000313" key="1">
    <source>
        <dbReference type="EMBL" id="KAF9603010.1"/>
    </source>
</evidence>
<protein>
    <submittedName>
        <fullName evidence="1">Uncharacterized protein</fullName>
    </submittedName>
</protein>
<dbReference type="AlphaFoldDB" id="A0A835LPV1"/>
<sequence>MRSNERYQGSSILFSRSKVKDLSFLLDKVEAVVAGWKGNMLSQAGRSVIVKAVAEAKLIYSMSSFYIPKQLSEKLDELRRDFWWK</sequence>
<evidence type="ECO:0000313" key="2">
    <source>
        <dbReference type="Proteomes" id="UP000631114"/>
    </source>
</evidence>
<accession>A0A835LPV1</accession>
<gene>
    <name evidence="1" type="ORF">IFM89_033637</name>
</gene>
<dbReference type="PANTHER" id="PTHR33116">
    <property type="entry name" value="REVERSE TRANSCRIPTASE ZINC-BINDING DOMAIN-CONTAINING PROTEIN-RELATED-RELATED"/>
    <property type="match status" value="1"/>
</dbReference>
<organism evidence="1 2">
    <name type="scientific">Coptis chinensis</name>
    <dbReference type="NCBI Taxonomy" id="261450"/>
    <lineage>
        <taxon>Eukaryota</taxon>
        <taxon>Viridiplantae</taxon>
        <taxon>Streptophyta</taxon>
        <taxon>Embryophyta</taxon>
        <taxon>Tracheophyta</taxon>
        <taxon>Spermatophyta</taxon>
        <taxon>Magnoliopsida</taxon>
        <taxon>Ranunculales</taxon>
        <taxon>Ranunculaceae</taxon>
        <taxon>Coptidoideae</taxon>
        <taxon>Coptis</taxon>
    </lineage>
</organism>
<reference evidence="1 2" key="1">
    <citation type="submission" date="2020-10" db="EMBL/GenBank/DDBJ databases">
        <title>The Coptis chinensis genome and diversification of protoberbering-type alkaloids.</title>
        <authorList>
            <person name="Wang B."/>
            <person name="Shu S."/>
            <person name="Song C."/>
            <person name="Liu Y."/>
        </authorList>
    </citation>
    <scope>NUCLEOTIDE SEQUENCE [LARGE SCALE GENOMIC DNA]</scope>
    <source>
        <strain evidence="1">HL-2020</strain>
        <tissue evidence="1">Leaf</tissue>
    </source>
</reference>
<comment type="caution">
    <text evidence="1">The sequence shown here is derived from an EMBL/GenBank/DDBJ whole genome shotgun (WGS) entry which is preliminary data.</text>
</comment>